<dbReference type="AlphaFoldDB" id="A0A8C3RAX2"/>
<reference evidence="1" key="2">
    <citation type="submission" date="2025-09" db="UniProtKB">
        <authorList>
            <consortium name="Ensembl"/>
        </authorList>
    </citation>
    <scope>IDENTIFICATION</scope>
</reference>
<dbReference type="SUPFAM" id="SSF54277">
    <property type="entry name" value="CAD &amp; PB1 domains"/>
    <property type="match status" value="1"/>
</dbReference>
<name>A0A8C3RAX2_9PASS</name>
<sequence>VDQKPEKTNTPPRTFGVMAGSLHGLLRKGCQLLQVPLLTRSHFRALLLQTELGLPNPRENWQGCTSNTEWVVSALCSQQDATGTLRQTNTF</sequence>
<evidence type="ECO:0000313" key="2">
    <source>
        <dbReference type="Proteomes" id="UP000694396"/>
    </source>
</evidence>
<proteinExistence type="predicted"/>
<accession>A0A8C3RAX2</accession>
<evidence type="ECO:0000313" key="1">
    <source>
        <dbReference type="Ensembl" id="ENSCRFP00000018749.1"/>
    </source>
</evidence>
<reference evidence="1" key="1">
    <citation type="submission" date="2025-08" db="UniProtKB">
        <authorList>
            <consortium name="Ensembl"/>
        </authorList>
    </citation>
    <scope>IDENTIFICATION</scope>
</reference>
<organism evidence="1 2">
    <name type="scientific">Cyanoderma ruficeps</name>
    <name type="common">rufous-capped babbler</name>
    <dbReference type="NCBI Taxonomy" id="181631"/>
    <lineage>
        <taxon>Eukaryota</taxon>
        <taxon>Metazoa</taxon>
        <taxon>Chordata</taxon>
        <taxon>Craniata</taxon>
        <taxon>Vertebrata</taxon>
        <taxon>Euteleostomi</taxon>
        <taxon>Archelosauria</taxon>
        <taxon>Archosauria</taxon>
        <taxon>Dinosauria</taxon>
        <taxon>Saurischia</taxon>
        <taxon>Theropoda</taxon>
        <taxon>Coelurosauria</taxon>
        <taxon>Aves</taxon>
        <taxon>Neognathae</taxon>
        <taxon>Neoaves</taxon>
        <taxon>Telluraves</taxon>
        <taxon>Australaves</taxon>
        <taxon>Passeriformes</taxon>
        <taxon>Sylvioidea</taxon>
        <taxon>Timaliidae</taxon>
        <taxon>Cyanoderma</taxon>
    </lineage>
</organism>
<protein>
    <submittedName>
        <fullName evidence="1">Uncharacterized protein</fullName>
    </submittedName>
</protein>
<keyword evidence="2" id="KW-1185">Reference proteome</keyword>
<dbReference type="Proteomes" id="UP000694396">
    <property type="component" value="Unplaced"/>
</dbReference>
<dbReference type="Ensembl" id="ENSCRFT00000019378.1">
    <property type="protein sequence ID" value="ENSCRFP00000018749.1"/>
    <property type="gene ID" value="ENSCRFG00000014126.1"/>
</dbReference>